<evidence type="ECO:0000256" key="10">
    <source>
        <dbReference type="NCBIfam" id="TIGR00215"/>
    </source>
</evidence>
<proteinExistence type="predicted"/>
<keyword evidence="4" id="KW-0444">Lipid biosynthesis</keyword>
<evidence type="ECO:0000256" key="5">
    <source>
        <dbReference type="ARBA" id="ARBA00022556"/>
    </source>
</evidence>
<evidence type="ECO:0000256" key="3">
    <source>
        <dbReference type="ARBA" id="ARBA00020902"/>
    </source>
</evidence>
<dbReference type="OrthoDB" id="9801642at2"/>
<sequence length="380" mass="43562">MKYYIISGEASGDLHGSNLIKAIRAKDADADIRCWGGDLMEKAGGTLAKHYKEMAFMGFFEVLLNLRMISKNINYCKQDIQEINPDVIIFIDFSGFNLRIAKWAKVKGFTTNYYISPQIWASREGRIADIKRDIDAMYVILPFEKDFYEKKHNFPVNFVGHPLLDAIGDRKRMDSKKFREEHHLNPEKPIIALLPGSRKQEVHKMLNIMLSIIGDFTQYEFVIAGAPSLDREFYEPFLTDPNVSFVHNKTYDLLEVSYAALVTSGTATLETAIFKVPQVVCYRANWISYQIAKRIITLDYISLVNLIMEKEVVKELIQDELTTENLKIALFKILDGPTRKNQLEAYAILEKKLGGKGASEKTADLIYDTISQNKYKSRLR</sequence>
<dbReference type="PANTHER" id="PTHR30372:SF4">
    <property type="entry name" value="LIPID-A-DISACCHARIDE SYNTHASE, MITOCHONDRIAL-RELATED"/>
    <property type="match status" value="1"/>
</dbReference>
<evidence type="ECO:0000256" key="9">
    <source>
        <dbReference type="ARBA" id="ARBA00048975"/>
    </source>
</evidence>
<evidence type="ECO:0000256" key="7">
    <source>
        <dbReference type="ARBA" id="ARBA00022679"/>
    </source>
</evidence>
<keyword evidence="5" id="KW-0441">Lipid A biosynthesis</keyword>
<keyword evidence="8" id="KW-0443">Lipid metabolism</keyword>
<evidence type="ECO:0000313" key="11">
    <source>
        <dbReference type="EMBL" id="SDD85537.1"/>
    </source>
</evidence>
<comment type="catalytic activity">
    <reaction evidence="9">
        <text>a lipid X + a UDP-2-N,3-O-bis[(3R)-3-hydroxyacyl]-alpha-D-glucosamine = a lipid A disaccharide + UDP + H(+)</text>
        <dbReference type="Rhea" id="RHEA:67828"/>
        <dbReference type="ChEBI" id="CHEBI:15378"/>
        <dbReference type="ChEBI" id="CHEBI:58223"/>
        <dbReference type="ChEBI" id="CHEBI:137748"/>
        <dbReference type="ChEBI" id="CHEBI:176338"/>
        <dbReference type="ChEBI" id="CHEBI:176343"/>
        <dbReference type="EC" id="2.4.1.182"/>
    </reaction>
</comment>
<dbReference type="InterPro" id="IPR003835">
    <property type="entry name" value="Glyco_trans_19"/>
</dbReference>
<keyword evidence="6" id="KW-0328">Glycosyltransferase</keyword>
<keyword evidence="12" id="KW-1185">Reference proteome</keyword>
<dbReference type="Proteomes" id="UP000199109">
    <property type="component" value="Unassembled WGS sequence"/>
</dbReference>
<evidence type="ECO:0000256" key="6">
    <source>
        <dbReference type="ARBA" id="ARBA00022676"/>
    </source>
</evidence>
<evidence type="ECO:0000256" key="2">
    <source>
        <dbReference type="ARBA" id="ARBA00012687"/>
    </source>
</evidence>
<comment type="function">
    <text evidence="1">Condensation of UDP-2,3-diacylglucosamine and 2,3-diacylglucosamine-1-phosphate to form lipid A disaccharide, a precursor of lipid A, a phosphorylated glycolipid that anchors the lipopolysaccharide to the outer membrane of the cell.</text>
</comment>
<dbReference type="GO" id="GO:0016020">
    <property type="term" value="C:membrane"/>
    <property type="evidence" value="ECO:0007669"/>
    <property type="project" value="GOC"/>
</dbReference>
<evidence type="ECO:0000313" key="12">
    <source>
        <dbReference type="Proteomes" id="UP000199109"/>
    </source>
</evidence>
<dbReference type="GO" id="GO:0009245">
    <property type="term" value="P:lipid A biosynthetic process"/>
    <property type="evidence" value="ECO:0007669"/>
    <property type="project" value="UniProtKB-UniRule"/>
</dbReference>
<accession>A0A1G6Y750</accession>
<gene>
    <name evidence="11" type="ORF">SAMN05421636_102120</name>
</gene>
<dbReference type="GO" id="GO:0008915">
    <property type="term" value="F:lipid-A-disaccharide synthase activity"/>
    <property type="evidence" value="ECO:0007669"/>
    <property type="project" value="UniProtKB-UniRule"/>
</dbReference>
<protein>
    <recommendedName>
        <fullName evidence="3 10">Lipid-A-disaccharide synthase</fullName>
        <ecNumber evidence="2 10">2.4.1.182</ecNumber>
    </recommendedName>
</protein>
<dbReference type="Pfam" id="PF02684">
    <property type="entry name" value="LpxB"/>
    <property type="match status" value="1"/>
</dbReference>
<dbReference type="RefSeq" id="WP_091865847.1">
    <property type="nucleotide sequence ID" value="NZ_FNAO01000002.1"/>
</dbReference>
<dbReference type="STRING" id="641691.SAMN05421636_102120"/>
<evidence type="ECO:0000256" key="4">
    <source>
        <dbReference type="ARBA" id="ARBA00022516"/>
    </source>
</evidence>
<dbReference type="PANTHER" id="PTHR30372">
    <property type="entry name" value="LIPID-A-DISACCHARIDE SYNTHASE"/>
    <property type="match status" value="1"/>
</dbReference>
<evidence type="ECO:0000256" key="1">
    <source>
        <dbReference type="ARBA" id="ARBA00002056"/>
    </source>
</evidence>
<dbReference type="AlphaFoldDB" id="A0A1G6Y750"/>
<dbReference type="SUPFAM" id="SSF53756">
    <property type="entry name" value="UDP-Glycosyltransferase/glycogen phosphorylase"/>
    <property type="match status" value="1"/>
</dbReference>
<reference evidence="11 12" key="1">
    <citation type="submission" date="2016-10" db="EMBL/GenBank/DDBJ databases">
        <authorList>
            <person name="de Groot N.N."/>
        </authorList>
    </citation>
    <scope>NUCLEOTIDE SEQUENCE [LARGE SCALE GENOMIC DNA]</scope>
    <source>
        <strain evidence="11 12">DSM 23421</strain>
    </source>
</reference>
<name>A0A1G6Y750_9FLAO</name>
<dbReference type="NCBIfam" id="TIGR00215">
    <property type="entry name" value="lpxB"/>
    <property type="match status" value="1"/>
</dbReference>
<keyword evidence="7" id="KW-0808">Transferase</keyword>
<dbReference type="GO" id="GO:0005543">
    <property type="term" value="F:phospholipid binding"/>
    <property type="evidence" value="ECO:0007669"/>
    <property type="project" value="TreeGrafter"/>
</dbReference>
<evidence type="ECO:0000256" key="8">
    <source>
        <dbReference type="ARBA" id="ARBA00023098"/>
    </source>
</evidence>
<dbReference type="EC" id="2.4.1.182" evidence="2 10"/>
<organism evidence="11 12">
    <name type="scientific">Pricia antarctica</name>
    <dbReference type="NCBI Taxonomy" id="641691"/>
    <lineage>
        <taxon>Bacteria</taxon>
        <taxon>Pseudomonadati</taxon>
        <taxon>Bacteroidota</taxon>
        <taxon>Flavobacteriia</taxon>
        <taxon>Flavobacteriales</taxon>
        <taxon>Flavobacteriaceae</taxon>
        <taxon>Pricia</taxon>
    </lineage>
</organism>
<dbReference type="EMBL" id="FNAO01000002">
    <property type="protein sequence ID" value="SDD85537.1"/>
    <property type="molecule type" value="Genomic_DNA"/>
</dbReference>